<dbReference type="RefSeq" id="WP_184116445.1">
    <property type="nucleotide sequence ID" value="NZ_BNAJ01000027.1"/>
</dbReference>
<proteinExistence type="predicted"/>
<dbReference type="CDD" id="cd00093">
    <property type="entry name" value="HTH_XRE"/>
    <property type="match status" value="1"/>
</dbReference>
<keyword evidence="5" id="KW-1185">Reference proteome</keyword>
<accession>A0A7W8NRR7</accession>
<evidence type="ECO:0000313" key="2">
    <source>
        <dbReference type="EMBL" id="GHF65991.1"/>
    </source>
</evidence>
<dbReference type="AlphaFoldDB" id="A0A7W8NRR7"/>
<dbReference type="PROSITE" id="PS50943">
    <property type="entry name" value="HTH_CROC1"/>
    <property type="match status" value="1"/>
</dbReference>
<dbReference type="SMART" id="SM00530">
    <property type="entry name" value="HTH_XRE"/>
    <property type="match status" value="1"/>
</dbReference>
<dbReference type="SUPFAM" id="SSF47413">
    <property type="entry name" value="lambda repressor-like DNA-binding domains"/>
    <property type="match status" value="1"/>
</dbReference>
<dbReference type="GO" id="GO:0003677">
    <property type="term" value="F:DNA binding"/>
    <property type="evidence" value="ECO:0007669"/>
    <property type="project" value="InterPro"/>
</dbReference>
<dbReference type="EMBL" id="JACHFK010000026">
    <property type="protein sequence ID" value="MBB5379266.1"/>
    <property type="molecule type" value="Genomic_DNA"/>
</dbReference>
<name>A0A7W8NRR7_9DEIO</name>
<dbReference type="Pfam" id="PF01381">
    <property type="entry name" value="HTH_3"/>
    <property type="match status" value="1"/>
</dbReference>
<comment type="caution">
    <text evidence="3">The sequence shown here is derived from an EMBL/GenBank/DDBJ whole genome shotgun (WGS) entry which is preliminary data.</text>
</comment>
<dbReference type="PANTHER" id="PTHR43236:SF1">
    <property type="entry name" value="BLL7220 PROTEIN"/>
    <property type="match status" value="1"/>
</dbReference>
<dbReference type="Proteomes" id="UP000539473">
    <property type="component" value="Unassembled WGS sequence"/>
</dbReference>
<evidence type="ECO:0000313" key="3">
    <source>
        <dbReference type="EMBL" id="MBB5379266.1"/>
    </source>
</evidence>
<reference evidence="5" key="2">
    <citation type="journal article" date="2019" name="Int. J. Syst. Evol. Microbiol.">
        <title>The Global Catalogue of Microorganisms (GCM) 10K type strain sequencing project: providing services to taxonomists for standard genome sequencing and annotation.</title>
        <authorList>
            <consortium name="The Broad Institute Genomics Platform"/>
            <consortium name="The Broad Institute Genome Sequencing Center for Infectious Disease"/>
            <person name="Wu L."/>
            <person name="Ma J."/>
        </authorList>
    </citation>
    <scope>NUCLEOTIDE SEQUENCE [LARGE SCALE GENOMIC DNA]</scope>
    <source>
        <strain evidence="5">CGMCC 1.18437</strain>
    </source>
</reference>
<evidence type="ECO:0000259" key="1">
    <source>
        <dbReference type="PROSITE" id="PS50943"/>
    </source>
</evidence>
<evidence type="ECO:0000313" key="5">
    <source>
        <dbReference type="Proteomes" id="UP000619376"/>
    </source>
</evidence>
<reference evidence="3 4" key="3">
    <citation type="submission" date="2020-08" db="EMBL/GenBank/DDBJ databases">
        <title>Genomic Encyclopedia of Type Strains, Phase IV (KMG-IV): sequencing the most valuable type-strain genomes for metagenomic binning, comparative biology and taxonomic classification.</title>
        <authorList>
            <person name="Goeker M."/>
        </authorList>
    </citation>
    <scope>NUCLEOTIDE SEQUENCE [LARGE SCALE GENOMIC DNA]</scope>
    <source>
        <strain evidence="3 4">DSM 27521</strain>
    </source>
</reference>
<dbReference type="InterPro" id="IPR052345">
    <property type="entry name" value="Rad_response_metalloprotease"/>
</dbReference>
<dbReference type="EMBL" id="BNAJ01000027">
    <property type="protein sequence ID" value="GHF65991.1"/>
    <property type="molecule type" value="Genomic_DNA"/>
</dbReference>
<dbReference type="InterPro" id="IPR001387">
    <property type="entry name" value="Cro/C1-type_HTH"/>
</dbReference>
<evidence type="ECO:0000313" key="4">
    <source>
        <dbReference type="Proteomes" id="UP000539473"/>
    </source>
</evidence>
<protein>
    <submittedName>
        <fullName evidence="3">Transcriptional regulator with XRE-family HTH domain</fullName>
    </submittedName>
</protein>
<dbReference type="Gene3D" id="1.10.260.40">
    <property type="entry name" value="lambda repressor-like DNA-binding domains"/>
    <property type="match status" value="1"/>
</dbReference>
<feature type="domain" description="HTH cro/C1-type" evidence="1">
    <location>
        <begin position="21"/>
        <end position="75"/>
    </location>
</feature>
<dbReference type="InterPro" id="IPR010982">
    <property type="entry name" value="Lambda_DNA-bd_dom_sf"/>
</dbReference>
<gene>
    <name evidence="2" type="ORF">GCM10017781_47140</name>
    <name evidence="3" type="ORF">HNQ07_004781</name>
</gene>
<reference evidence="2" key="1">
    <citation type="journal article" date="2014" name="Int. J. Syst. Evol. Microbiol.">
        <title>Complete genome of a new Firmicutes species belonging to the dominant human colonic microbiota ('Ruminococcus bicirculans') reveals two chromosomes and a selective capacity to utilize plant glucans.</title>
        <authorList>
            <consortium name="NISC Comparative Sequencing Program"/>
            <person name="Wegmann U."/>
            <person name="Louis P."/>
            <person name="Goesmann A."/>
            <person name="Henrissat B."/>
            <person name="Duncan S.H."/>
            <person name="Flint H.J."/>
        </authorList>
    </citation>
    <scope>NUCLEOTIDE SEQUENCE</scope>
    <source>
        <strain evidence="2">CGMCC 1.18437</strain>
    </source>
</reference>
<reference evidence="2" key="4">
    <citation type="submission" date="2024-05" db="EMBL/GenBank/DDBJ databases">
        <authorList>
            <person name="Sun Q."/>
            <person name="Zhou Y."/>
        </authorList>
    </citation>
    <scope>NUCLEOTIDE SEQUENCE</scope>
    <source>
        <strain evidence="2">CGMCC 1.18437</strain>
    </source>
</reference>
<dbReference type="Proteomes" id="UP000619376">
    <property type="component" value="Unassembled WGS sequence"/>
</dbReference>
<dbReference type="PANTHER" id="PTHR43236">
    <property type="entry name" value="ANTITOXIN HIGA1"/>
    <property type="match status" value="1"/>
</dbReference>
<organism evidence="3 4">
    <name type="scientific">Deinococcus metalli</name>
    <dbReference type="NCBI Taxonomy" id="1141878"/>
    <lineage>
        <taxon>Bacteria</taxon>
        <taxon>Thermotogati</taxon>
        <taxon>Deinococcota</taxon>
        <taxon>Deinococci</taxon>
        <taxon>Deinococcales</taxon>
        <taxon>Deinococcaceae</taxon>
        <taxon>Deinococcus</taxon>
    </lineage>
</organism>
<sequence length="130" mass="14745">MEQQTEYVLAAEQERHLAERVKEAREYLGLSQEFVADQIGISRPAMSALETGKRKVSSIELHRLAQLLKKPLTYFFDDDEVLSAPQDDTARALYRASKGLSEQDQQQVLRFAEFLRQAGRAPSLTSTDQS</sequence>